<feature type="domain" description="PPIase FKBP-type" evidence="7">
    <location>
        <begin position="8"/>
        <end position="101"/>
    </location>
</feature>
<dbReference type="AlphaFoldDB" id="A0A809R1R5"/>
<dbReference type="InterPro" id="IPR001179">
    <property type="entry name" value="PPIase_FKBP_dom"/>
</dbReference>
<dbReference type="PANTHER" id="PTHR47861:SF4">
    <property type="entry name" value="FKBP-TYPE 16 KDA PEPTIDYL-PROLYL CIS-TRANS ISOMERASE"/>
    <property type="match status" value="1"/>
</dbReference>
<evidence type="ECO:0000256" key="2">
    <source>
        <dbReference type="ARBA" id="ARBA00006577"/>
    </source>
</evidence>
<dbReference type="EMBL" id="AP021857">
    <property type="protein sequence ID" value="BBO21563.1"/>
    <property type="molecule type" value="Genomic_DNA"/>
</dbReference>
<comment type="catalytic activity">
    <reaction evidence="1 5 6">
        <text>[protein]-peptidylproline (omega=180) = [protein]-peptidylproline (omega=0)</text>
        <dbReference type="Rhea" id="RHEA:16237"/>
        <dbReference type="Rhea" id="RHEA-COMP:10747"/>
        <dbReference type="Rhea" id="RHEA-COMP:10748"/>
        <dbReference type="ChEBI" id="CHEBI:83833"/>
        <dbReference type="ChEBI" id="CHEBI:83834"/>
        <dbReference type="EC" id="5.2.1.8"/>
    </reaction>
</comment>
<dbReference type="PROSITE" id="PS50059">
    <property type="entry name" value="FKBP_PPIASE"/>
    <property type="match status" value="1"/>
</dbReference>
<dbReference type="PANTHER" id="PTHR47861">
    <property type="entry name" value="FKBP-TYPE PEPTIDYL-PROLYL CIS-TRANS ISOMERASE SLYD"/>
    <property type="match status" value="1"/>
</dbReference>
<reference evidence="8" key="1">
    <citation type="journal article" name="DNA Res.">
        <title>The physiological potential of anammox bacteria as revealed by their core genome structure.</title>
        <authorList>
            <person name="Okubo T."/>
            <person name="Toyoda A."/>
            <person name="Fukuhara K."/>
            <person name="Uchiyama I."/>
            <person name="Harigaya Y."/>
            <person name="Kuroiwa M."/>
            <person name="Suzuki T."/>
            <person name="Murakami Y."/>
            <person name="Suwa Y."/>
            <person name="Takami H."/>
        </authorList>
    </citation>
    <scope>NUCLEOTIDE SEQUENCE</scope>
    <source>
        <strain evidence="8">317325-3</strain>
    </source>
</reference>
<gene>
    <name evidence="8" type="ORF">DSYM_22620</name>
</gene>
<evidence type="ECO:0000256" key="3">
    <source>
        <dbReference type="ARBA" id="ARBA00023110"/>
    </source>
</evidence>
<dbReference type="KEGG" id="ddz:DSYM_22620"/>
<organism evidence="8 9">
    <name type="scientific">Candidatus Desulfobacillus denitrificans</name>
    <dbReference type="NCBI Taxonomy" id="2608985"/>
    <lineage>
        <taxon>Bacteria</taxon>
        <taxon>Pseudomonadati</taxon>
        <taxon>Pseudomonadota</taxon>
        <taxon>Betaproteobacteria</taxon>
        <taxon>Candidatus Desulfobacillus</taxon>
    </lineage>
</organism>
<evidence type="ECO:0000259" key="7">
    <source>
        <dbReference type="PROSITE" id="PS50059"/>
    </source>
</evidence>
<evidence type="ECO:0000256" key="6">
    <source>
        <dbReference type="RuleBase" id="RU003915"/>
    </source>
</evidence>
<dbReference type="GO" id="GO:0003755">
    <property type="term" value="F:peptidyl-prolyl cis-trans isomerase activity"/>
    <property type="evidence" value="ECO:0007669"/>
    <property type="project" value="UniProtKB-UniRule"/>
</dbReference>
<evidence type="ECO:0000313" key="9">
    <source>
        <dbReference type="Proteomes" id="UP000662914"/>
    </source>
</evidence>
<dbReference type="EC" id="5.2.1.8" evidence="6"/>
<dbReference type="InterPro" id="IPR048261">
    <property type="entry name" value="SlpA/SlyD-like_ins_sf"/>
</dbReference>
<evidence type="ECO:0000256" key="5">
    <source>
        <dbReference type="PROSITE-ProRule" id="PRU00277"/>
    </source>
</evidence>
<protein>
    <recommendedName>
        <fullName evidence="6">Peptidyl-prolyl cis-trans isomerase</fullName>
        <ecNumber evidence="6">5.2.1.8</ecNumber>
    </recommendedName>
</protein>
<dbReference type="Pfam" id="PF00254">
    <property type="entry name" value="FKBP_C"/>
    <property type="match status" value="1"/>
</dbReference>
<dbReference type="InterPro" id="IPR046357">
    <property type="entry name" value="PPIase_dom_sf"/>
</dbReference>
<name>A0A809R1R5_9PROT</name>
<dbReference type="Proteomes" id="UP000662914">
    <property type="component" value="Chromosome"/>
</dbReference>
<sequence>MSDTVTENSLLTLHYRLAAADDTEFVSTFGARPATLQLGSGELAPVLERHLVGLPVGQRTVFLLEPEQAFGPHNPQLMQRFPRSELPAAGELREMMLIEFKTPDGAAYTGLVRELTETDALIDFNHPLAGKAIRFEVDVIGIL</sequence>
<keyword evidence="4 5" id="KW-0413">Isomerase</keyword>
<evidence type="ECO:0000256" key="4">
    <source>
        <dbReference type="ARBA" id="ARBA00023235"/>
    </source>
</evidence>
<comment type="similarity">
    <text evidence="2 6">Belongs to the FKBP-type PPIase family.</text>
</comment>
<accession>A0A809R1R5</accession>
<dbReference type="SUPFAM" id="SSF54534">
    <property type="entry name" value="FKBP-like"/>
    <property type="match status" value="1"/>
</dbReference>
<evidence type="ECO:0000313" key="8">
    <source>
        <dbReference type="EMBL" id="BBO21563.1"/>
    </source>
</evidence>
<proteinExistence type="inferred from homology"/>
<dbReference type="Gene3D" id="2.40.10.330">
    <property type="match status" value="1"/>
</dbReference>
<evidence type="ECO:0000256" key="1">
    <source>
        <dbReference type="ARBA" id="ARBA00000971"/>
    </source>
</evidence>
<keyword evidence="3 5" id="KW-0697">Rotamase</keyword>
<dbReference type="Gene3D" id="3.10.50.40">
    <property type="match status" value="1"/>
</dbReference>